<dbReference type="SMART" id="SM00332">
    <property type="entry name" value="PP2Cc"/>
    <property type="match status" value="1"/>
</dbReference>
<feature type="compositionally biased region" description="Polar residues" evidence="1">
    <location>
        <begin position="23"/>
        <end position="37"/>
    </location>
</feature>
<protein>
    <recommendedName>
        <fullName evidence="2">PPM-type phosphatase domain-containing protein</fullName>
    </recommendedName>
</protein>
<dbReference type="PROSITE" id="PS51746">
    <property type="entry name" value="PPM_2"/>
    <property type="match status" value="1"/>
</dbReference>
<dbReference type="SUPFAM" id="SSF81606">
    <property type="entry name" value="PP2C-like"/>
    <property type="match status" value="1"/>
</dbReference>
<evidence type="ECO:0000256" key="1">
    <source>
        <dbReference type="SAM" id="MobiDB-lite"/>
    </source>
</evidence>
<dbReference type="CDD" id="cd00143">
    <property type="entry name" value="PP2Cc"/>
    <property type="match status" value="1"/>
</dbReference>
<dbReference type="GO" id="GO:0004722">
    <property type="term" value="F:protein serine/threonine phosphatase activity"/>
    <property type="evidence" value="ECO:0007669"/>
    <property type="project" value="InterPro"/>
</dbReference>
<accession>A0A6V3JF27</accession>
<dbReference type="AlphaFoldDB" id="A0A6V3JF27"/>
<dbReference type="InterPro" id="IPR036457">
    <property type="entry name" value="PPM-type-like_dom_sf"/>
</dbReference>
<evidence type="ECO:0000313" key="3">
    <source>
        <dbReference type="EMBL" id="CAE0650728.1"/>
    </source>
</evidence>
<proteinExistence type="predicted"/>
<dbReference type="EMBL" id="HBIV01006162">
    <property type="protein sequence ID" value="CAE0650737.1"/>
    <property type="molecule type" value="Transcribed_RNA"/>
</dbReference>
<feature type="region of interest" description="Disordered" evidence="1">
    <location>
        <begin position="1"/>
        <end position="86"/>
    </location>
</feature>
<reference evidence="3" key="1">
    <citation type="submission" date="2021-01" db="EMBL/GenBank/DDBJ databases">
        <authorList>
            <person name="Corre E."/>
            <person name="Pelletier E."/>
            <person name="Niang G."/>
            <person name="Scheremetjew M."/>
            <person name="Finn R."/>
            <person name="Kale V."/>
            <person name="Holt S."/>
            <person name="Cochrane G."/>
            <person name="Meng A."/>
            <person name="Brown T."/>
            <person name="Cohen L."/>
        </authorList>
    </citation>
    <scope>NUCLEOTIDE SEQUENCE</scope>
    <source>
        <strain evidence="3">CCCM811</strain>
    </source>
</reference>
<dbReference type="Gene3D" id="3.60.40.10">
    <property type="entry name" value="PPM-type phosphatase domain"/>
    <property type="match status" value="1"/>
</dbReference>
<evidence type="ECO:0000259" key="2">
    <source>
        <dbReference type="PROSITE" id="PS51746"/>
    </source>
</evidence>
<feature type="domain" description="PPM-type phosphatase" evidence="2">
    <location>
        <begin position="98"/>
        <end position="315"/>
    </location>
</feature>
<dbReference type="EMBL" id="HBIV01006157">
    <property type="protein sequence ID" value="CAE0650728.1"/>
    <property type="molecule type" value="Transcribed_RNA"/>
</dbReference>
<sequence>MADPNRITQRENQGRKVPRKRTTPTAQSGVNPITWSTAERKHSSPTTAAARRANGKLSPLQKKSITKGKVRGGNPEAKSAKNPSAPKKVLGMKELKVKVVHAASQGCRRSMEDESFSSGEFFLKGKERPGPWSFHAVFDGHGGSGCSTHLKAHLYKELFRELKTCNMVEEALRRSFRKVDRKLCMQREFSGSTAITCLIHHPTREIWVANVGDSRAVASSEGKAIALSKDHKPNRPDEMARIKRAGGVVFCGRVNGELAVSRAFGDCRLKKDQVVTASPEITFRKAMLKDEFIVLGCDGLYDVMNNSEVQLFFFP</sequence>
<evidence type="ECO:0000313" key="4">
    <source>
        <dbReference type="EMBL" id="CAE0650737.1"/>
    </source>
</evidence>
<dbReference type="PANTHER" id="PTHR47992">
    <property type="entry name" value="PROTEIN PHOSPHATASE"/>
    <property type="match status" value="1"/>
</dbReference>
<dbReference type="InterPro" id="IPR015655">
    <property type="entry name" value="PP2C"/>
</dbReference>
<dbReference type="Pfam" id="PF00481">
    <property type="entry name" value="PP2C"/>
    <property type="match status" value="1"/>
</dbReference>
<organism evidence="3">
    <name type="scientific">Lotharella globosa</name>
    <dbReference type="NCBI Taxonomy" id="91324"/>
    <lineage>
        <taxon>Eukaryota</taxon>
        <taxon>Sar</taxon>
        <taxon>Rhizaria</taxon>
        <taxon>Cercozoa</taxon>
        <taxon>Chlorarachniophyceae</taxon>
        <taxon>Lotharella</taxon>
    </lineage>
</organism>
<name>A0A6V3JF27_9EUKA</name>
<dbReference type="InterPro" id="IPR001932">
    <property type="entry name" value="PPM-type_phosphatase-like_dom"/>
</dbReference>
<gene>
    <name evidence="3" type="ORF">LGLO00237_LOCUS4476</name>
    <name evidence="4" type="ORF">LGLO00237_LOCUS4481</name>
</gene>